<keyword evidence="13" id="KW-0238">DNA-binding</keyword>
<keyword evidence="4" id="KW-0540">Nuclease</keyword>
<dbReference type="InterPro" id="IPR050951">
    <property type="entry name" value="Retrovirus_Pol_polyprotein"/>
</dbReference>
<dbReference type="AlphaFoldDB" id="A0A834HH85"/>
<dbReference type="PANTHER" id="PTHR37984">
    <property type="entry name" value="PROTEIN CBG26694"/>
    <property type="match status" value="1"/>
</dbReference>
<dbReference type="Gene3D" id="3.30.420.10">
    <property type="entry name" value="Ribonuclease H-like superfamily/Ribonuclease H"/>
    <property type="match status" value="1"/>
</dbReference>
<keyword evidence="2" id="KW-0808">Transferase</keyword>
<evidence type="ECO:0000256" key="3">
    <source>
        <dbReference type="ARBA" id="ARBA00022695"/>
    </source>
</evidence>
<dbReference type="Pfam" id="PF00665">
    <property type="entry name" value="rve"/>
    <property type="match status" value="1"/>
</dbReference>
<evidence type="ECO:0000313" key="16">
    <source>
        <dbReference type="EMBL" id="KAF7153758.1"/>
    </source>
</evidence>
<dbReference type="GO" id="GO:0004190">
    <property type="term" value="F:aspartic-type endopeptidase activity"/>
    <property type="evidence" value="ECO:0007669"/>
    <property type="project" value="UniProtKB-KW"/>
</dbReference>
<dbReference type="InterPro" id="IPR012337">
    <property type="entry name" value="RNaseH-like_sf"/>
</dbReference>
<evidence type="ECO:0000256" key="14">
    <source>
        <dbReference type="ARBA" id="ARBA00023172"/>
    </source>
</evidence>
<comment type="caution">
    <text evidence="16">The sequence shown here is derived from an EMBL/GenBank/DDBJ whole genome shotgun (WGS) entry which is preliminary data.</text>
</comment>
<keyword evidence="1" id="KW-0645">Protease</keyword>
<name>A0A834HH85_RHOSS</name>
<dbReference type="FunFam" id="3.30.70.270:FF:000020">
    <property type="entry name" value="Transposon Tf2-6 polyprotein-like Protein"/>
    <property type="match status" value="1"/>
</dbReference>
<dbReference type="Gene3D" id="3.30.70.270">
    <property type="match status" value="1"/>
</dbReference>
<proteinExistence type="predicted"/>
<evidence type="ECO:0000256" key="12">
    <source>
        <dbReference type="ARBA" id="ARBA00022932"/>
    </source>
</evidence>
<dbReference type="CDD" id="cd09274">
    <property type="entry name" value="RNase_HI_RT_Ty3"/>
    <property type="match status" value="1"/>
</dbReference>
<dbReference type="FunFam" id="3.10.20.370:FF:000001">
    <property type="entry name" value="Retrovirus-related Pol polyprotein from transposon 17.6-like protein"/>
    <property type="match status" value="1"/>
</dbReference>
<dbReference type="InterPro" id="IPR001584">
    <property type="entry name" value="Integrase_cat-core"/>
</dbReference>
<keyword evidence="8" id="KW-0378">Hydrolase</keyword>
<dbReference type="InterPro" id="IPR041588">
    <property type="entry name" value="Integrase_H2C2"/>
</dbReference>
<keyword evidence="11" id="KW-0695">RNA-directed DNA polymerase</keyword>
<evidence type="ECO:0000256" key="1">
    <source>
        <dbReference type="ARBA" id="ARBA00022670"/>
    </source>
</evidence>
<keyword evidence="14" id="KW-0233">DNA recombination</keyword>
<evidence type="ECO:0000256" key="11">
    <source>
        <dbReference type="ARBA" id="ARBA00022918"/>
    </source>
</evidence>
<evidence type="ECO:0000256" key="8">
    <source>
        <dbReference type="ARBA" id="ARBA00022801"/>
    </source>
</evidence>
<reference evidence="16" key="1">
    <citation type="submission" date="2019-11" db="EMBL/GenBank/DDBJ databases">
        <authorList>
            <person name="Liu Y."/>
            <person name="Hou J."/>
            <person name="Li T.-Q."/>
            <person name="Guan C.-H."/>
            <person name="Wu X."/>
            <person name="Wu H.-Z."/>
            <person name="Ling F."/>
            <person name="Zhang R."/>
            <person name="Shi X.-G."/>
            <person name="Ren J.-P."/>
            <person name="Chen E.-F."/>
            <person name="Sun J.-M."/>
        </authorList>
    </citation>
    <scope>NUCLEOTIDE SEQUENCE</scope>
    <source>
        <strain evidence="16">Adult_tree_wgs_1</strain>
        <tissue evidence="16">Leaves</tissue>
    </source>
</reference>
<evidence type="ECO:0000256" key="13">
    <source>
        <dbReference type="ARBA" id="ARBA00023125"/>
    </source>
</evidence>
<dbReference type="EMBL" id="WJXA01000001">
    <property type="protein sequence ID" value="KAF7153758.1"/>
    <property type="molecule type" value="Genomic_DNA"/>
</dbReference>
<keyword evidence="6" id="KW-0064">Aspartyl protease</keyword>
<feature type="domain" description="Integrase catalytic" evidence="15">
    <location>
        <begin position="331"/>
        <end position="495"/>
    </location>
</feature>
<dbReference type="InterPro" id="IPR043128">
    <property type="entry name" value="Rev_trsase/Diguanyl_cyclase"/>
</dbReference>
<dbReference type="Gene3D" id="3.10.20.370">
    <property type="match status" value="1"/>
</dbReference>
<keyword evidence="3" id="KW-0548">Nucleotidyltransferase</keyword>
<dbReference type="GO" id="GO:0003964">
    <property type="term" value="F:RNA-directed DNA polymerase activity"/>
    <property type="evidence" value="ECO:0007669"/>
    <property type="project" value="UniProtKB-KW"/>
</dbReference>
<accession>A0A834HH85</accession>
<dbReference type="PANTHER" id="PTHR37984:SF5">
    <property type="entry name" value="PROTEIN NYNRIN-LIKE"/>
    <property type="match status" value="1"/>
</dbReference>
<dbReference type="SUPFAM" id="SSF56672">
    <property type="entry name" value="DNA/RNA polymerases"/>
    <property type="match status" value="1"/>
</dbReference>
<dbReference type="Proteomes" id="UP000626092">
    <property type="component" value="Unassembled WGS sequence"/>
</dbReference>
<evidence type="ECO:0000256" key="7">
    <source>
        <dbReference type="ARBA" id="ARBA00022759"/>
    </source>
</evidence>
<dbReference type="PROSITE" id="PS50994">
    <property type="entry name" value="INTEGRASE"/>
    <property type="match status" value="1"/>
</dbReference>
<dbReference type="SUPFAM" id="SSF53098">
    <property type="entry name" value="Ribonuclease H-like"/>
    <property type="match status" value="1"/>
</dbReference>
<evidence type="ECO:0000256" key="5">
    <source>
        <dbReference type="ARBA" id="ARBA00022723"/>
    </source>
</evidence>
<dbReference type="Pfam" id="PF17921">
    <property type="entry name" value="Integrase_H2C2"/>
    <property type="match status" value="1"/>
</dbReference>
<dbReference type="GO" id="GO:0006310">
    <property type="term" value="P:DNA recombination"/>
    <property type="evidence" value="ECO:0007669"/>
    <property type="project" value="UniProtKB-KW"/>
</dbReference>
<dbReference type="OrthoDB" id="2013610at2759"/>
<dbReference type="GO" id="GO:0015074">
    <property type="term" value="P:DNA integration"/>
    <property type="evidence" value="ECO:0007669"/>
    <property type="project" value="UniProtKB-KW"/>
</dbReference>
<keyword evidence="10" id="KW-0229">DNA integration</keyword>
<dbReference type="GO" id="GO:0003677">
    <property type="term" value="F:DNA binding"/>
    <property type="evidence" value="ECO:0007669"/>
    <property type="project" value="UniProtKB-KW"/>
</dbReference>
<dbReference type="GO" id="GO:0006508">
    <property type="term" value="P:proteolysis"/>
    <property type="evidence" value="ECO:0007669"/>
    <property type="project" value="UniProtKB-KW"/>
</dbReference>
<dbReference type="InterPro" id="IPR036397">
    <property type="entry name" value="RNaseH_sf"/>
</dbReference>
<keyword evidence="5" id="KW-0479">Metal-binding</keyword>
<dbReference type="InterPro" id="IPR043502">
    <property type="entry name" value="DNA/RNA_pol_sf"/>
</dbReference>
<dbReference type="GO" id="GO:0003887">
    <property type="term" value="F:DNA-directed DNA polymerase activity"/>
    <property type="evidence" value="ECO:0007669"/>
    <property type="project" value="UniProtKB-KW"/>
</dbReference>
<gene>
    <name evidence="16" type="ORF">RHSIM_Rhsim01G0051200</name>
</gene>
<dbReference type="Pfam" id="PF24626">
    <property type="entry name" value="SH3_Tf2-1"/>
    <property type="match status" value="1"/>
</dbReference>
<keyword evidence="12" id="KW-0239">DNA-directed DNA polymerase</keyword>
<keyword evidence="7" id="KW-0255">Endonuclease</keyword>
<dbReference type="InterPro" id="IPR056924">
    <property type="entry name" value="SH3_Tf2-1"/>
</dbReference>
<evidence type="ECO:0000256" key="10">
    <source>
        <dbReference type="ARBA" id="ARBA00022908"/>
    </source>
</evidence>
<sequence>MLHWPRPQSVKHLRGFLGFTGYYRRFVRNYGKICQPLTQLLKKDAFSWTAEAEVAFKQLKVAMTTAPVLGLPDYSKPFLLEGDASGKGVGAVLMQEGRPIAYFSKALSPMTLGLSTYEKELLAVVLLVNKWRHYLLGRRFTIKTDHQSLKFLLEQRITTPMQQKWLSKLMGFDYEIAYKSGNTNLAADALSRIPEDQVPIGQQMGIAAMTVVLCNWVKELQASWVHDQDLQQLIADLQQDPVSHPFFTWQHQMLYYKSRLVVVNDSQFRHKLIKEHHAGPVGGHSGGERTYQRLKQAFFWQGMKQAVLQYVARCDVCQRHKYETIASPGLLQPLPIPERLWSDISMDFVEGLPSSGSKSVIFVVVDRLSKYAHFIPLTHPYTATIVTQAFLDNVFKLHGMPHSIVSDRDTVFTSTFWKELFRLQGTTLCMSTAYHPQTDGQTEVVNRCVENYLRCLTSDRPTAWVKWLPLAEWWYNTTFHVSTGVTPYEALYGQPPPNLMYYAPGGTTVAATEVLLKDRTTILKLLKEHLVIAQHRMKQLADTHRTERIFEVGDWVYLKLQPFKQVTVAFRRKAKLAPKYFGPYQIVQKLGPVAYKLELPTNSKIHPVFHVSLLKKKVGDGVVIQTELPLTEEDGQLQLEPLAVLDRKLINRNNRPHTLVLVHWTNSIPKDATWEDWHTLQQRFPHFQP</sequence>
<keyword evidence="9" id="KW-0460">Magnesium</keyword>
<dbReference type="GO" id="GO:0046872">
    <property type="term" value="F:metal ion binding"/>
    <property type="evidence" value="ECO:0007669"/>
    <property type="project" value="UniProtKB-KW"/>
</dbReference>
<dbReference type="GO" id="GO:0004519">
    <property type="term" value="F:endonuclease activity"/>
    <property type="evidence" value="ECO:0007669"/>
    <property type="project" value="UniProtKB-KW"/>
</dbReference>
<dbReference type="InterPro" id="IPR016197">
    <property type="entry name" value="Chromo-like_dom_sf"/>
</dbReference>
<dbReference type="FunFam" id="1.10.340.70:FF:000001">
    <property type="entry name" value="Retrovirus-related Pol polyprotein from transposon gypsy-like Protein"/>
    <property type="match status" value="1"/>
</dbReference>
<dbReference type="Gene3D" id="1.10.340.70">
    <property type="match status" value="1"/>
</dbReference>
<dbReference type="SUPFAM" id="SSF54160">
    <property type="entry name" value="Chromo domain-like"/>
    <property type="match status" value="1"/>
</dbReference>
<evidence type="ECO:0000259" key="15">
    <source>
        <dbReference type="PROSITE" id="PS50994"/>
    </source>
</evidence>
<evidence type="ECO:0000256" key="6">
    <source>
        <dbReference type="ARBA" id="ARBA00022750"/>
    </source>
</evidence>
<organism evidence="16 17">
    <name type="scientific">Rhododendron simsii</name>
    <name type="common">Sims's rhododendron</name>
    <dbReference type="NCBI Taxonomy" id="118357"/>
    <lineage>
        <taxon>Eukaryota</taxon>
        <taxon>Viridiplantae</taxon>
        <taxon>Streptophyta</taxon>
        <taxon>Embryophyta</taxon>
        <taxon>Tracheophyta</taxon>
        <taxon>Spermatophyta</taxon>
        <taxon>Magnoliopsida</taxon>
        <taxon>eudicotyledons</taxon>
        <taxon>Gunneridae</taxon>
        <taxon>Pentapetalae</taxon>
        <taxon>asterids</taxon>
        <taxon>Ericales</taxon>
        <taxon>Ericaceae</taxon>
        <taxon>Ericoideae</taxon>
        <taxon>Rhodoreae</taxon>
        <taxon>Rhododendron</taxon>
    </lineage>
</organism>
<evidence type="ECO:0000256" key="4">
    <source>
        <dbReference type="ARBA" id="ARBA00022722"/>
    </source>
</evidence>
<protein>
    <recommendedName>
        <fullName evidence="15">Integrase catalytic domain-containing protein</fullName>
    </recommendedName>
</protein>
<evidence type="ECO:0000313" key="17">
    <source>
        <dbReference type="Proteomes" id="UP000626092"/>
    </source>
</evidence>
<dbReference type="Pfam" id="PF17917">
    <property type="entry name" value="RT_RNaseH"/>
    <property type="match status" value="1"/>
</dbReference>
<keyword evidence="17" id="KW-1185">Reference proteome</keyword>
<dbReference type="InterPro" id="IPR041373">
    <property type="entry name" value="RT_RNaseH"/>
</dbReference>
<evidence type="ECO:0000256" key="9">
    <source>
        <dbReference type="ARBA" id="ARBA00022842"/>
    </source>
</evidence>
<evidence type="ECO:0000256" key="2">
    <source>
        <dbReference type="ARBA" id="ARBA00022679"/>
    </source>
</evidence>